<evidence type="ECO:0000313" key="1">
    <source>
        <dbReference type="EMBL" id="MCL1632428.1"/>
    </source>
</evidence>
<organism evidence="1 2">
    <name type="scientific">Sporolactobacillus mangiferae</name>
    <dbReference type="NCBI Taxonomy" id="2940498"/>
    <lineage>
        <taxon>Bacteria</taxon>
        <taxon>Bacillati</taxon>
        <taxon>Bacillota</taxon>
        <taxon>Bacilli</taxon>
        <taxon>Bacillales</taxon>
        <taxon>Sporolactobacillaceae</taxon>
        <taxon>Sporolactobacillus</taxon>
    </lineage>
</organism>
<keyword evidence="2" id="KW-1185">Reference proteome</keyword>
<dbReference type="EMBL" id="JAMAST010000014">
    <property type="protein sequence ID" value="MCL1632428.1"/>
    <property type="molecule type" value="Genomic_DNA"/>
</dbReference>
<comment type="caution">
    <text evidence="1">The sequence shown here is derived from an EMBL/GenBank/DDBJ whole genome shotgun (WGS) entry which is preliminary data.</text>
</comment>
<dbReference type="RefSeq" id="WP_249102151.1">
    <property type="nucleotide sequence ID" value="NZ_JAMAST010000014.1"/>
</dbReference>
<name>A0ABT0MCX7_9BACL</name>
<dbReference type="InterPro" id="IPR019667">
    <property type="entry name" value="Uncharacterised_YbaK"/>
</dbReference>
<proteinExistence type="predicted"/>
<protein>
    <submittedName>
        <fullName evidence="1">YbaK family protein</fullName>
    </submittedName>
</protein>
<reference evidence="1 2" key="1">
    <citation type="submission" date="2022-05" db="EMBL/GenBank/DDBJ databases">
        <title>Sporolactobacillus sp nov CPB3-1, isolated from tree bark (Mangifera indica L.).</title>
        <authorList>
            <person name="Phuengjayaem S."/>
            <person name="Tanasupawat S."/>
        </authorList>
    </citation>
    <scope>NUCLEOTIDE SEQUENCE [LARGE SCALE GENOMIC DNA]</scope>
    <source>
        <strain evidence="1 2">CPB3-1</strain>
    </source>
</reference>
<sequence>MGIVMDFREKQRHKQMDMERRALQDLSFTKIEEAVHRYFDQYLVSVPAAAATGKEMCAEYALESYLLGSSKGRFGFYGEEKMAVFQRCEIELYGLYDDFYNFWLFWGADWQSLDDLQSTCRNYLFDWWSEGFDISLKRWRMKLN</sequence>
<dbReference type="Pfam" id="PF10730">
    <property type="entry name" value="DUF2521"/>
    <property type="match status" value="1"/>
</dbReference>
<evidence type="ECO:0000313" key="2">
    <source>
        <dbReference type="Proteomes" id="UP001203004"/>
    </source>
</evidence>
<dbReference type="Proteomes" id="UP001203004">
    <property type="component" value="Unassembled WGS sequence"/>
</dbReference>
<accession>A0ABT0MCX7</accession>
<gene>
    <name evidence="1" type="ORF">M3N64_10910</name>
</gene>